<evidence type="ECO:0000256" key="1">
    <source>
        <dbReference type="ARBA" id="ARBA00022801"/>
    </source>
</evidence>
<organism evidence="3 4">
    <name type="scientific">Zunongwangia profunda</name>
    <dbReference type="NCBI Taxonomy" id="398743"/>
    <lineage>
        <taxon>Bacteria</taxon>
        <taxon>Pseudomonadati</taxon>
        <taxon>Bacteroidota</taxon>
        <taxon>Flavobacteriia</taxon>
        <taxon>Flavobacteriales</taxon>
        <taxon>Flavobacteriaceae</taxon>
        <taxon>Zunongwangia</taxon>
    </lineage>
</organism>
<protein>
    <submittedName>
        <fullName evidence="3">Alpha,alpha-trehalase TreF</fullName>
    </submittedName>
</protein>
<gene>
    <name evidence="3" type="ORF">DGQ38_10905</name>
</gene>
<name>A0A3D5J0S4_9FLAO</name>
<dbReference type="SUPFAM" id="SSF48208">
    <property type="entry name" value="Six-hairpin glycosidases"/>
    <property type="match status" value="1"/>
</dbReference>
<dbReference type="PRINTS" id="PR00744">
    <property type="entry name" value="GLHYDRLASE37"/>
</dbReference>
<dbReference type="PROSITE" id="PS00927">
    <property type="entry name" value="TREHALASE_1"/>
    <property type="match status" value="1"/>
</dbReference>
<dbReference type="InterPro" id="IPR012341">
    <property type="entry name" value="6hp_glycosidase-like_sf"/>
</dbReference>
<dbReference type="RefSeq" id="WP_083759751.1">
    <property type="nucleotide sequence ID" value="NZ_CAJXAW010000026.1"/>
</dbReference>
<dbReference type="Proteomes" id="UP000264330">
    <property type="component" value="Unassembled WGS sequence"/>
</dbReference>
<keyword evidence="2" id="KW-0326">Glycosidase</keyword>
<evidence type="ECO:0000313" key="3">
    <source>
        <dbReference type="EMBL" id="HCV81544.1"/>
    </source>
</evidence>
<dbReference type="GO" id="GO:0004555">
    <property type="term" value="F:alpha,alpha-trehalase activity"/>
    <property type="evidence" value="ECO:0007669"/>
    <property type="project" value="InterPro"/>
</dbReference>
<dbReference type="Pfam" id="PF01204">
    <property type="entry name" value="Trehalase"/>
    <property type="match status" value="1"/>
</dbReference>
<dbReference type="AlphaFoldDB" id="A0A3D5J0S4"/>
<dbReference type="InterPro" id="IPR018232">
    <property type="entry name" value="Glyco_hydro_37_CS"/>
</dbReference>
<evidence type="ECO:0000313" key="4">
    <source>
        <dbReference type="Proteomes" id="UP000264330"/>
    </source>
</evidence>
<proteinExistence type="predicted"/>
<dbReference type="InterPro" id="IPR001661">
    <property type="entry name" value="Glyco_hydro_37"/>
</dbReference>
<dbReference type="PROSITE" id="PS00928">
    <property type="entry name" value="TREHALASE_2"/>
    <property type="match status" value="1"/>
</dbReference>
<dbReference type="InterPro" id="IPR008928">
    <property type="entry name" value="6-hairpin_glycosidase_sf"/>
</dbReference>
<evidence type="ECO:0000256" key="2">
    <source>
        <dbReference type="ARBA" id="ARBA00023295"/>
    </source>
</evidence>
<dbReference type="EMBL" id="DPMF01000255">
    <property type="protein sequence ID" value="HCV81544.1"/>
    <property type="molecule type" value="Genomic_DNA"/>
</dbReference>
<dbReference type="PROSITE" id="PS51257">
    <property type="entry name" value="PROKAR_LIPOPROTEIN"/>
    <property type="match status" value="1"/>
</dbReference>
<accession>A0A3D5J0S4</accession>
<dbReference type="NCBIfam" id="NF009773">
    <property type="entry name" value="PRK13270.1"/>
    <property type="match status" value="1"/>
</dbReference>
<dbReference type="PANTHER" id="PTHR23403">
    <property type="entry name" value="TREHALASE"/>
    <property type="match status" value="1"/>
</dbReference>
<keyword evidence="1" id="KW-0378">Hydrolase</keyword>
<dbReference type="GO" id="GO:0005993">
    <property type="term" value="P:trehalose catabolic process"/>
    <property type="evidence" value="ECO:0007669"/>
    <property type="project" value="TreeGrafter"/>
</dbReference>
<reference evidence="3 4" key="1">
    <citation type="journal article" date="2018" name="Nat. Biotechnol.">
        <title>A standardized bacterial taxonomy based on genome phylogeny substantially revises the tree of life.</title>
        <authorList>
            <person name="Parks D.H."/>
            <person name="Chuvochina M."/>
            <person name="Waite D.W."/>
            <person name="Rinke C."/>
            <person name="Skarshewski A."/>
            <person name="Chaumeil P.A."/>
            <person name="Hugenholtz P."/>
        </authorList>
    </citation>
    <scope>NUCLEOTIDE SEQUENCE [LARGE SCALE GENOMIC DNA]</scope>
    <source>
        <strain evidence="3">UBA9359</strain>
    </source>
</reference>
<dbReference type="PANTHER" id="PTHR23403:SF1">
    <property type="entry name" value="TREHALASE"/>
    <property type="match status" value="1"/>
</dbReference>
<comment type="caution">
    <text evidence="3">The sequence shown here is derived from an EMBL/GenBank/DDBJ whole genome shotgun (WGS) entry which is preliminary data.</text>
</comment>
<dbReference type="Gene3D" id="1.50.10.10">
    <property type="match status" value="1"/>
</dbReference>
<sequence length="542" mass="62922">MIRLYQNLLYVLIVALTFVACKEEPKQEITREEKRIVILPPEELYADLFYEIQQNENLFSDSKTFVDAIPENSLDSIKREYEKIKNKGDSAMFKFLRDNFQLPGEETSQGYQTDSSDIATHIKKLWSVLKRPADEKLSGTLIPLPYSYIVPGGRFREIYYWDSYFTMLGLQVDGEVETIQHMIDNFSYLINKFGFIPNGNRTYYLSRSQPPFYSLMIDVLAEEKGNTVYAKYLPELEKEYQFWMEGVKNLSERDSVLNRVVRMPDGSILNRYYDNKNTPRPESYREDIKTAEEAVNHNQERSEEEVYRDLRAAAESGWDFSSRWIKPDKSGSFNLSAIHTTDILPVDLNSLLYHLEKTIAKAYLINENPDKAKAYKELAVNRSAAIEKYFWDTATGFYMDYDFKMGQHTPVISVAGVYPLFFEIATDDQAQKVAEVIESRLLKEGGVVSTSNHTRQQWDAPNGWAPLQWITYKGLQHYQISDLGNTIKERWTSLNEQVYERTYKMTEKYNVEDLSKESGGGEYPTQDGFGWSNGVYKKLTSE</sequence>